<reference evidence="14 15" key="3">
    <citation type="submission" date="2016-01" db="EMBL/GenBank/DDBJ databases">
        <title>Highly variable Streptococcus oralis are common among viridans streptococci isolated from primates.</title>
        <authorList>
            <person name="Denapaite D."/>
            <person name="Rieger M."/>
            <person name="Koendgen S."/>
            <person name="Brueckner R."/>
            <person name="Ochigava I."/>
            <person name="Kappeler P."/>
            <person name="Maetz-Rensing K."/>
            <person name="Leendertz F."/>
            <person name="Hakenbeck R."/>
        </authorList>
    </citation>
    <scope>NUCLEOTIDE SEQUENCE [LARGE SCALE GENOMIC DNA]</scope>
    <source>
        <strain evidence="9 14">DD02</strain>
        <strain evidence="10 15">DD03</strain>
    </source>
</reference>
<dbReference type="Gene3D" id="3.40.190.10">
    <property type="entry name" value="Periplasmic binding protein-like II"/>
    <property type="match status" value="2"/>
</dbReference>
<evidence type="ECO:0000313" key="11">
    <source>
        <dbReference type="EMBL" id="SEM10333.1"/>
    </source>
</evidence>
<keyword evidence="17" id="KW-1185">Reference proteome</keyword>
<evidence type="ECO:0000313" key="12">
    <source>
        <dbReference type="EMBL" id="SFU44878.1"/>
    </source>
</evidence>
<dbReference type="InterPro" id="IPR010067">
    <property type="entry name" value="ABC_SsuA_sub-bd"/>
</dbReference>
<dbReference type="InterPro" id="IPR001638">
    <property type="entry name" value="Solute-binding_3/MltF_N"/>
</dbReference>
<dbReference type="SMART" id="SM00062">
    <property type="entry name" value="PBPb"/>
    <property type="match status" value="1"/>
</dbReference>
<evidence type="ECO:0000313" key="9">
    <source>
        <dbReference type="EMBL" id="KXT73948.1"/>
    </source>
</evidence>
<evidence type="ECO:0000313" key="10">
    <source>
        <dbReference type="EMBL" id="KXU06708.1"/>
    </source>
</evidence>
<dbReference type="GO" id="GO:0042626">
    <property type="term" value="F:ATPase-coupled transmembrane transporter activity"/>
    <property type="evidence" value="ECO:0007669"/>
    <property type="project" value="InterPro"/>
</dbReference>
<evidence type="ECO:0000259" key="7">
    <source>
        <dbReference type="SMART" id="SM00062"/>
    </source>
</evidence>
<dbReference type="RefSeq" id="WP_012962463.1">
    <property type="nucleotide sequence ID" value="NZ_CP054015.1"/>
</dbReference>
<dbReference type="SUPFAM" id="SSF53850">
    <property type="entry name" value="Periplasmic binding protein-like II"/>
    <property type="match status" value="1"/>
</dbReference>
<dbReference type="FunFam" id="3.40.190.10:FF:000050">
    <property type="entry name" value="Sulfonate ABC transporter substrate-binding protein"/>
    <property type="match status" value="1"/>
</dbReference>
<dbReference type="NCBIfam" id="TIGR01728">
    <property type="entry name" value="SsuA_fam"/>
    <property type="match status" value="1"/>
</dbReference>
<dbReference type="AlphaFoldDB" id="A0A060RK11"/>
<reference evidence="8 13" key="2">
    <citation type="submission" date="2014-05" db="EMBL/GenBank/DDBJ databases">
        <title>Genome sequence of Streptococcus gallolyticus.</title>
        <authorList>
            <person name="Del Campo R."/>
        </authorList>
    </citation>
    <scope>NUCLEOTIDE SEQUENCE [LARGE SCALE GENOMIC DNA]</scope>
    <source>
        <strain evidence="8 13">LMG17956</strain>
    </source>
</reference>
<evidence type="ECO:0000256" key="5">
    <source>
        <dbReference type="ARBA" id="ARBA00055538"/>
    </source>
</evidence>
<dbReference type="PATRIC" id="fig|315405.11.peg.38"/>
<feature type="domain" description="Solute-binding protein family 3/N-terminal" evidence="7">
    <location>
        <begin position="40"/>
        <end position="250"/>
    </location>
</feature>
<name>A0A060RK11_9STRE</name>
<dbReference type="GeneID" id="57920676"/>
<reference evidence="11 16" key="4">
    <citation type="submission" date="2016-10" db="EMBL/GenBank/DDBJ databases">
        <authorList>
            <person name="de Groot N.N."/>
        </authorList>
    </citation>
    <scope>NUCLEOTIDE SEQUENCE [LARGE SCALE GENOMIC DNA]</scope>
    <source>
        <strain evidence="12">LMG 15572</strain>
        <strain evidence="11 16">VTM1R29</strain>
    </source>
</reference>
<evidence type="ECO:0000313" key="8">
    <source>
        <dbReference type="EMBL" id="CDO17604.1"/>
    </source>
</evidence>
<comment type="subcellular location">
    <subcellularLocation>
        <location evidence="1">Periplasm</location>
    </subcellularLocation>
</comment>
<comment type="similarity">
    <text evidence="2">Belongs to the bacterial solute-binding protein SsuA/TauA family.</text>
</comment>
<evidence type="ECO:0000313" key="14">
    <source>
        <dbReference type="Proteomes" id="UP000070198"/>
    </source>
</evidence>
<evidence type="ECO:0000313" key="17">
    <source>
        <dbReference type="Proteomes" id="UP000183629"/>
    </source>
</evidence>
<evidence type="ECO:0000256" key="1">
    <source>
        <dbReference type="ARBA" id="ARBA00004418"/>
    </source>
</evidence>
<dbReference type="GO" id="GO:0042597">
    <property type="term" value="C:periplasmic space"/>
    <property type="evidence" value="ECO:0007669"/>
    <property type="project" value="UniProtKB-SubCell"/>
</dbReference>
<dbReference type="OMA" id="KTADFQY"/>
<sequence>MKNKKIARKSFIFALLVCWIGVAFYGWKQTQADDSSNLQTIVIGYQAGDEFDISQARGELVEKMEAQGYKVVFKEFQNGSAEMQALASGSIDYARIGDTPGVSALAAGTDLTYVAVGGKKDQGSGILVHNDSGIDSAEDLAGKTIAYTQGTSSQYLVMKALAAAGLTTDDVNLVSLDQSAASVAYADGTVDAWANWDPATSQAEVTDNSKLVVSGSDIGDNNRSYIVAASDFAEENEEATALLIEYTNEDMEWANENTDELVDLLTDSLGVDQAVVEKMVSRRTYSMTAMTSESVSELQDIADLFYTEGLIENKVTVSDHVQYAED</sequence>
<comment type="function">
    <text evidence="5">Part of a binding-protein-dependent transport system for aliphatic sulfonates. Putative binding protein.</text>
</comment>
<dbReference type="Proteomes" id="UP000070198">
    <property type="component" value="Unassembled WGS sequence"/>
</dbReference>
<accession>A0A060RK11</accession>
<dbReference type="PANTHER" id="PTHR30024:SF42">
    <property type="entry name" value="ALIPHATIC SULFONATES-BINDING PROTEIN-RELATED"/>
    <property type="match status" value="1"/>
</dbReference>
<reference evidence="8 13" key="1">
    <citation type="submission" date="2014-02" db="EMBL/GenBank/DDBJ databases">
        <authorList>
            <person name="Manrique M."/>
        </authorList>
    </citation>
    <scope>NUCLEOTIDE SEQUENCE [LARGE SCALE GENOMIC DNA]</scope>
    <source>
        <strain evidence="8 13">LMG17956</strain>
    </source>
</reference>
<evidence type="ECO:0000313" key="15">
    <source>
        <dbReference type="Proteomes" id="UP000071927"/>
    </source>
</evidence>
<dbReference type="InterPro" id="IPR015168">
    <property type="entry name" value="SsuA/THI5"/>
</dbReference>
<evidence type="ECO:0000256" key="6">
    <source>
        <dbReference type="ARBA" id="ARBA00070228"/>
    </source>
</evidence>
<dbReference type="EMBL" id="LQOF01000005">
    <property type="protein sequence ID" value="KXT73948.1"/>
    <property type="molecule type" value="Genomic_DNA"/>
</dbReference>
<dbReference type="EMBL" id="FPBN01000002">
    <property type="protein sequence ID" value="SFU44878.1"/>
    <property type="molecule type" value="Genomic_DNA"/>
</dbReference>
<proteinExistence type="inferred from homology"/>
<reference evidence="17" key="5">
    <citation type="submission" date="2016-10" db="EMBL/GenBank/DDBJ databases">
        <authorList>
            <person name="Varghese N."/>
            <person name="Submissions S."/>
        </authorList>
    </citation>
    <scope>NUCLEOTIDE SEQUENCE [LARGE SCALE GENOMIC DNA]</scope>
    <source>
        <strain evidence="17">LMG 15572</strain>
    </source>
</reference>
<gene>
    <name evidence="8" type="ORF">BN963_SGAL_00797</name>
    <name evidence="11" type="ORF">SAMN04487839_102386</name>
    <name evidence="12" type="ORF">SAMN05660328_1025</name>
    <name evidence="9" type="ORF">SGADD02_00033</name>
    <name evidence="10" type="ORF">SGADD03_01417</name>
</gene>
<dbReference type="GO" id="GO:0016020">
    <property type="term" value="C:membrane"/>
    <property type="evidence" value="ECO:0007669"/>
    <property type="project" value="InterPro"/>
</dbReference>
<evidence type="ECO:0000313" key="16">
    <source>
        <dbReference type="Proteomes" id="UP000182764"/>
    </source>
</evidence>
<evidence type="ECO:0000313" key="13">
    <source>
        <dbReference type="Proteomes" id="UP000027584"/>
    </source>
</evidence>
<evidence type="ECO:0000256" key="4">
    <source>
        <dbReference type="ARBA" id="ARBA00022729"/>
    </source>
</evidence>
<dbReference type="Proteomes" id="UP000183629">
    <property type="component" value="Unassembled WGS sequence"/>
</dbReference>
<evidence type="ECO:0000256" key="3">
    <source>
        <dbReference type="ARBA" id="ARBA00022448"/>
    </source>
</evidence>
<dbReference type="PANTHER" id="PTHR30024">
    <property type="entry name" value="ALIPHATIC SULFONATES-BINDING PROTEIN-RELATED"/>
    <property type="match status" value="1"/>
</dbReference>
<dbReference type="Proteomes" id="UP000071927">
    <property type="component" value="Unassembled WGS sequence"/>
</dbReference>
<organism evidence="8 13">
    <name type="scientific">Streptococcus gallolyticus</name>
    <dbReference type="NCBI Taxonomy" id="315405"/>
    <lineage>
        <taxon>Bacteria</taxon>
        <taxon>Bacillati</taxon>
        <taxon>Bacillota</taxon>
        <taxon>Bacilli</taxon>
        <taxon>Lactobacillales</taxon>
        <taxon>Streptococcaceae</taxon>
        <taxon>Streptococcus</taxon>
    </lineage>
</organism>
<protein>
    <recommendedName>
        <fullName evidence="6">Putative aliphatic sulfonates-binding protein</fullName>
    </recommendedName>
</protein>
<dbReference type="EMBL" id="LQXV01000245">
    <property type="protein sequence ID" value="KXU06708.1"/>
    <property type="molecule type" value="Genomic_DNA"/>
</dbReference>
<dbReference type="EMBL" id="CCBC010000132">
    <property type="protein sequence ID" value="CDO17604.1"/>
    <property type="molecule type" value="Genomic_DNA"/>
</dbReference>
<dbReference type="EMBL" id="FOBM01000002">
    <property type="protein sequence ID" value="SEM10333.1"/>
    <property type="molecule type" value="Genomic_DNA"/>
</dbReference>
<dbReference type="Proteomes" id="UP000182764">
    <property type="component" value="Unassembled WGS sequence"/>
</dbReference>
<dbReference type="Proteomes" id="UP000027584">
    <property type="component" value="Unassembled WGS sequence"/>
</dbReference>
<keyword evidence="3" id="KW-0813">Transport</keyword>
<evidence type="ECO:0000256" key="2">
    <source>
        <dbReference type="ARBA" id="ARBA00010742"/>
    </source>
</evidence>
<dbReference type="CDD" id="cd13557">
    <property type="entry name" value="PBP2_SsuA"/>
    <property type="match status" value="1"/>
</dbReference>
<keyword evidence="4" id="KW-0732">Signal</keyword>
<dbReference type="Pfam" id="PF09084">
    <property type="entry name" value="NMT1"/>
    <property type="match status" value="1"/>
</dbReference>